<gene>
    <name evidence="2" type="ORF">J4573_39395</name>
</gene>
<feature type="transmembrane region" description="Helical" evidence="1">
    <location>
        <begin position="97"/>
        <end position="119"/>
    </location>
</feature>
<keyword evidence="1" id="KW-0472">Membrane</keyword>
<feature type="transmembrane region" description="Helical" evidence="1">
    <location>
        <begin position="131"/>
        <end position="154"/>
    </location>
</feature>
<accession>A0A939PQA0</accession>
<evidence type="ECO:0000313" key="2">
    <source>
        <dbReference type="EMBL" id="MBO2453214.1"/>
    </source>
</evidence>
<evidence type="ECO:0000256" key="1">
    <source>
        <dbReference type="SAM" id="Phobius"/>
    </source>
</evidence>
<feature type="transmembrane region" description="Helical" evidence="1">
    <location>
        <begin position="267"/>
        <end position="290"/>
    </location>
</feature>
<name>A0A939PQA0_9ACTN</name>
<feature type="transmembrane region" description="Helical" evidence="1">
    <location>
        <begin position="230"/>
        <end position="255"/>
    </location>
</feature>
<feature type="transmembrane region" description="Helical" evidence="1">
    <location>
        <begin position="63"/>
        <end position="85"/>
    </location>
</feature>
<organism evidence="2 3">
    <name type="scientific">Actinomadura barringtoniae</name>
    <dbReference type="NCBI Taxonomy" id="1427535"/>
    <lineage>
        <taxon>Bacteria</taxon>
        <taxon>Bacillati</taxon>
        <taxon>Actinomycetota</taxon>
        <taxon>Actinomycetes</taxon>
        <taxon>Streptosporangiales</taxon>
        <taxon>Thermomonosporaceae</taxon>
        <taxon>Actinomadura</taxon>
    </lineage>
</organism>
<proteinExistence type="predicted"/>
<feature type="transmembrane region" description="Helical" evidence="1">
    <location>
        <begin position="194"/>
        <end position="218"/>
    </location>
</feature>
<keyword evidence="1" id="KW-0812">Transmembrane</keyword>
<dbReference type="EMBL" id="JAGEOJ010000019">
    <property type="protein sequence ID" value="MBO2453214.1"/>
    <property type="molecule type" value="Genomic_DNA"/>
</dbReference>
<dbReference type="RefSeq" id="WP_208261231.1">
    <property type="nucleotide sequence ID" value="NZ_JAGEOJ010000019.1"/>
</dbReference>
<keyword evidence="1" id="KW-1133">Transmembrane helix</keyword>
<reference evidence="2" key="1">
    <citation type="submission" date="2021-03" db="EMBL/GenBank/DDBJ databases">
        <authorList>
            <person name="Kanchanasin P."/>
            <person name="Saeng-In P."/>
            <person name="Phongsopitanun W."/>
            <person name="Yuki M."/>
            <person name="Kudo T."/>
            <person name="Ohkuma M."/>
            <person name="Tanasupawat S."/>
        </authorList>
    </citation>
    <scope>NUCLEOTIDE SEQUENCE</scope>
    <source>
        <strain evidence="2">GKU 128</strain>
    </source>
</reference>
<dbReference type="Proteomes" id="UP000669179">
    <property type="component" value="Unassembled WGS sequence"/>
</dbReference>
<protein>
    <submittedName>
        <fullName evidence="2">Uncharacterized protein</fullName>
    </submittedName>
</protein>
<sequence length="335" mass="35767">MTNEELFGENSPDTSDKNVTRAWSAIVASLGVAGLFEVLTVLATQDKAVRAVSPWQDDPYDAVVSLCQFAVPMLALVIVLRLLVWHAPGAPDRAQQTVRAAGAMSTLVGLTLIAEWSAVIAGEHKPFWHGWTAVLIGGLAVNSALVVGAAALLWRARRSPGPSRGWRHDWLGDVVLLAERTPLPRRWIGPGIVAWVRSHAMTVFFSASLMAAIGITGMQAIGERWTDPLLIAWMLVVELASYLAFCVVSNAIAGFIARPPAGRTRRVAETSVVVGSIALHLTIAFREALWPGSKPLSSVSELALFTLGTGLIVGLATAGLQLARTRRPGLPARPS</sequence>
<evidence type="ECO:0000313" key="3">
    <source>
        <dbReference type="Proteomes" id="UP000669179"/>
    </source>
</evidence>
<comment type="caution">
    <text evidence="2">The sequence shown here is derived from an EMBL/GenBank/DDBJ whole genome shotgun (WGS) entry which is preliminary data.</text>
</comment>
<feature type="transmembrane region" description="Helical" evidence="1">
    <location>
        <begin position="302"/>
        <end position="323"/>
    </location>
</feature>
<dbReference type="AlphaFoldDB" id="A0A939PQA0"/>
<keyword evidence="3" id="KW-1185">Reference proteome</keyword>
<feature type="transmembrane region" description="Helical" evidence="1">
    <location>
        <begin position="22"/>
        <end position="43"/>
    </location>
</feature>